<evidence type="ECO:0000256" key="2">
    <source>
        <dbReference type="SAM" id="Phobius"/>
    </source>
</evidence>
<protein>
    <recommendedName>
        <fullName evidence="5">IcmF-related N-terminal domain-containing protein</fullName>
    </recommendedName>
</protein>
<evidence type="ECO:0000256" key="1">
    <source>
        <dbReference type="SAM" id="MobiDB-lite"/>
    </source>
</evidence>
<feature type="compositionally biased region" description="Basic residues" evidence="1">
    <location>
        <begin position="1"/>
        <end position="13"/>
    </location>
</feature>
<dbReference type="Proteomes" id="UP001593833">
    <property type="component" value="Unassembled WGS sequence"/>
</dbReference>
<sequence>MRKGASTARRLKSASRESQRDSESQTPIEERRIGVFGHSCVGKTIFFTMLLHHTRGHSGVSIETDDADTLRDLSRNYELLRAREWPPPTQSARRYRFTAVVDNRDRYSFESQDYQGERSEIDSAPDQAAALLEFFRDCECVFILVDAQDLLAAGEESEALQRKRVGSFELLLGQLVERTRNRLTIPVGIVVTKADLLDGFTTEEQAVLLTDSIRYSRYRTYDAFISAVLAQPHVAHQEVPWRTQLRLVLDRLRPLIDFTLMKSPDVQVFFASALGGVDEESRNTEETATHPPAELRPIGLTKPFDWCINLLFLKRRVKRLRSVKWWALACVAFLAVVVSGANIWHNALLNRFLDQSGGDARSAIERVEKLDKYQRNPIRRLFKPTFGELAWLAREHERIPACEEMLQQATDSLNHSDFLTQKKTLTAARDRWPRRSLQRARCEEILDRSLNGWDKKYGLRLDSLCDSKCDSVTFFRELKGLQLKKSKEDWEKVWRTPDKPRVKDLLRLDRYVAQLAGSSPEPLVMIQTRCSEYCDKYREDESQDGPWGDTFEMVSDSRDFIGRVLEKEDDPDALRALSASLKALPSAQGYAFGESIAIHVARLIGDSSERVAQQEFDVLLQEIEGKPLTDLFSRGVRSRLVSFSNKHAGTAAGRKVSDFLNRVHRLKQEGIEVTIEVHECPEHYCLRLWDHEAVDWMHTMAIRPGHPGKLLWKPGESIRIGLFRDVEEEVLDRWEIGGDWALLELSQGGQHRFQGIHDVTVSLSDFKSSLPSLQ</sequence>
<dbReference type="CDD" id="cd00882">
    <property type="entry name" value="Ras_like_GTPase"/>
    <property type="match status" value="1"/>
</dbReference>
<keyword evidence="2" id="KW-1133">Transmembrane helix</keyword>
<dbReference type="SUPFAM" id="SSF52540">
    <property type="entry name" value="P-loop containing nucleoside triphosphate hydrolases"/>
    <property type="match status" value="1"/>
</dbReference>
<dbReference type="Gene3D" id="3.40.50.300">
    <property type="entry name" value="P-loop containing nucleotide triphosphate hydrolases"/>
    <property type="match status" value="1"/>
</dbReference>
<accession>A0ABV6YKR5</accession>
<evidence type="ECO:0000313" key="3">
    <source>
        <dbReference type="EMBL" id="MFC1572769.1"/>
    </source>
</evidence>
<name>A0ABV6YKR5_UNCEI</name>
<gene>
    <name evidence="3" type="ORF">ACFL6M_04135</name>
</gene>
<keyword evidence="2" id="KW-0472">Membrane</keyword>
<proteinExistence type="predicted"/>
<keyword evidence="4" id="KW-1185">Reference proteome</keyword>
<dbReference type="InterPro" id="IPR027417">
    <property type="entry name" value="P-loop_NTPase"/>
</dbReference>
<evidence type="ECO:0008006" key="5">
    <source>
        <dbReference type="Google" id="ProtNLM"/>
    </source>
</evidence>
<keyword evidence="2" id="KW-0812">Transmembrane</keyword>
<reference evidence="3 4" key="1">
    <citation type="submission" date="2024-09" db="EMBL/GenBank/DDBJ databases">
        <authorList>
            <person name="D'Angelo T."/>
        </authorList>
    </citation>
    <scope>NUCLEOTIDE SEQUENCE [LARGE SCALE GENOMIC DNA]</scope>
    <source>
        <strain evidence="3">SAG AM-320-E07</strain>
    </source>
</reference>
<evidence type="ECO:0000313" key="4">
    <source>
        <dbReference type="Proteomes" id="UP001593833"/>
    </source>
</evidence>
<dbReference type="EMBL" id="JBHPKH010000037">
    <property type="protein sequence ID" value="MFC1572769.1"/>
    <property type="molecule type" value="Genomic_DNA"/>
</dbReference>
<feature type="region of interest" description="Disordered" evidence="1">
    <location>
        <begin position="1"/>
        <end position="29"/>
    </location>
</feature>
<organism evidence="3 4">
    <name type="scientific">Eiseniibacteriota bacterium</name>
    <dbReference type="NCBI Taxonomy" id="2212470"/>
    <lineage>
        <taxon>Bacteria</taxon>
        <taxon>Candidatus Eiseniibacteriota</taxon>
    </lineage>
</organism>
<feature type="compositionally biased region" description="Basic and acidic residues" evidence="1">
    <location>
        <begin position="14"/>
        <end position="29"/>
    </location>
</feature>
<feature type="transmembrane region" description="Helical" evidence="2">
    <location>
        <begin position="325"/>
        <end position="344"/>
    </location>
</feature>
<comment type="caution">
    <text evidence="3">The sequence shown here is derived from an EMBL/GenBank/DDBJ whole genome shotgun (WGS) entry which is preliminary data.</text>
</comment>